<accession>A0ABT3QX75</accession>
<evidence type="ECO:0000256" key="12">
    <source>
        <dbReference type="ARBA" id="ARBA00023122"/>
    </source>
</evidence>
<dbReference type="SUPFAM" id="SSF54631">
    <property type="entry name" value="CBS-domain pair"/>
    <property type="match status" value="1"/>
</dbReference>
<evidence type="ECO:0000259" key="16">
    <source>
        <dbReference type="PROSITE" id="PS51371"/>
    </source>
</evidence>
<keyword evidence="5 14" id="KW-0812">Transmembrane</keyword>
<keyword evidence="10 14" id="KW-1133">Transmembrane helix</keyword>
<protein>
    <recommendedName>
        <fullName evidence="14">Zinc metalloprotease</fullName>
    </recommendedName>
</protein>
<comment type="caution">
    <text evidence="17">The sequence shown here is derived from an EMBL/GenBank/DDBJ whole genome shotgun (WGS) entry which is preliminary data.</text>
</comment>
<organism evidence="17 18">
    <name type="scientific">Roseibium salinum</name>
    <dbReference type="NCBI Taxonomy" id="1604349"/>
    <lineage>
        <taxon>Bacteria</taxon>
        <taxon>Pseudomonadati</taxon>
        <taxon>Pseudomonadota</taxon>
        <taxon>Alphaproteobacteria</taxon>
        <taxon>Hyphomicrobiales</taxon>
        <taxon>Stappiaceae</taxon>
        <taxon>Roseibium</taxon>
    </lineage>
</organism>
<evidence type="ECO:0000313" key="18">
    <source>
        <dbReference type="Proteomes" id="UP001300261"/>
    </source>
</evidence>
<keyword evidence="8 14" id="KW-0378">Hydrolase</keyword>
<name>A0ABT3QX75_9HYPH</name>
<feature type="transmembrane region" description="Helical" evidence="14">
    <location>
        <begin position="141"/>
        <end position="164"/>
    </location>
</feature>
<keyword evidence="6 14" id="KW-0479">Metal-binding</keyword>
<dbReference type="GO" id="GO:0006508">
    <property type="term" value="P:proteolysis"/>
    <property type="evidence" value="ECO:0007669"/>
    <property type="project" value="UniProtKB-KW"/>
</dbReference>
<dbReference type="Proteomes" id="UP001300261">
    <property type="component" value="Unassembled WGS sequence"/>
</dbReference>
<evidence type="ECO:0000256" key="13">
    <source>
        <dbReference type="ARBA" id="ARBA00023136"/>
    </source>
</evidence>
<dbReference type="InterPro" id="IPR046342">
    <property type="entry name" value="CBS_dom_sf"/>
</dbReference>
<evidence type="ECO:0000256" key="6">
    <source>
        <dbReference type="ARBA" id="ARBA00022723"/>
    </source>
</evidence>
<evidence type="ECO:0000256" key="1">
    <source>
        <dbReference type="ARBA" id="ARBA00004651"/>
    </source>
</evidence>
<feature type="domain" description="CBS" evidence="16">
    <location>
        <begin position="316"/>
        <end position="373"/>
    </location>
</feature>
<keyword evidence="3 14" id="KW-1003">Cell membrane</keyword>
<comment type="subcellular location">
    <subcellularLocation>
        <location evidence="1 14">Cell membrane</location>
        <topology evidence="1 14">Multi-pass membrane protein</topology>
    </subcellularLocation>
</comment>
<dbReference type="Gene3D" id="3.10.580.10">
    <property type="entry name" value="CBS-domain"/>
    <property type="match status" value="2"/>
</dbReference>
<keyword evidence="9 14" id="KW-0862">Zinc</keyword>
<dbReference type="InterPro" id="IPR008915">
    <property type="entry name" value="Peptidase_M50"/>
</dbReference>
<dbReference type="RefSeq" id="WP_265961234.1">
    <property type="nucleotide sequence ID" value="NZ_JAPEVI010000002.1"/>
</dbReference>
<feature type="transmembrane region" description="Helical" evidence="14">
    <location>
        <begin position="109"/>
        <end position="129"/>
    </location>
</feature>
<dbReference type="PANTHER" id="PTHR39188">
    <property type="entry name" value="MEMBRANE-ASSOCIATED ZINC METALLOPROTEASE M50B"/>
    <property type="match status" value="1"/>
</dbReference>
<keyword evidence="11 14" id="KW-0482">Metalloprotease</keyword>
<feature type="transmembrane region" description="Helical" evidence="14">
    <location>
        <begin position="217"/>
        <end position="238"/>
    </location>
</feature>
<dbReference type="InterPro" id="IPR016483">
    <property type="entry name" value="UCP006404_Pept_M50_CBS"/>
</dbReference>
<evidence type="ECO:0000256" key="2">
    <source>
        <dbReference type="ARBA" id="ARBA00007931"/>
    </source>
</evidence>
<keyword evidence="13 14" id="KW-0472">Membrane</keyword>
<dbReference type="PIRSF" id="PIRSF006404">
    <property type="entry name" value="UCP006404_Pept_M50_CBS"/>
    <property type="match status" value="1"/>
</dbReference>
<keyword evidence="4 14" id="KW-0645">Protease</keyword>
<evidence type="ECO:0000313" key="17">
    <source>
        <dbReference type="EMBL" id="MCX2721539.1"/>
    </source>
</evidence>
<evidence type="ECO:0000256" key="11">
    <source>
        <dbReference type="ARBA" id="ARBA00023049"/>
    </source>
</evidence>
<evidence type="ECO:0000256" key="7">
    <source>
        <dbReference type="ARBA" id="ARBA00022737"/>
    </source>
</evidence>
<keyword evidence="7" id="KW-0677">Repeat</keyword>
<feature type="transmembrane region" description="Helical" evidence="14">
    <location>
        <begin position="50"/>
        <end position="67"/>
    </location>
</feature>
<feature type="transmembrane region" description="Helical" evidence="14">
    <location>
        <begin position="192"/>
        <end position="211"/>
    </location>
</feature>
<evidence type="ECO:0000256" key="4">
    <source>
        <dbReference type="ARBA" id="ARBA00022670"/>
    </source>
</evidence>
<dbReference type="InterPro" id="IPR000644">
    <property type="entry name" value="CBS_dom"/>
</dbReference>
<proteinExistence type="inferred from homology"/>
<keyword evidence="18" id="KW-1185">Reference proteome</keyword>
<dbReference type="GO" id="GO:0008233">
    <property type="term" value="F:peptidase activity"/>
    <property type="evidence" value="ECO:0007669"/>
    <property type="project" value="UniProtKB-KW"/>
</dbReference>
<evidence type="ECO:0000256" key="8">
    <source>
        <dbReference type="ARBA" id="ARBA00022801"/>
    </source>
</evidence>
<feature type="transmembrane region" description="Helical" evidence="14">
    <location>
        <begin position="79"/>
        <end position="97"/>
    </location>
</feature>
<evidence type="ECO:0000256" key="15">
    <source>
        <dbReference type="PROSITE-ProRule" id="PRU00703"/>
    </source>
</evidence>
<dbReference type="CDD" id="cd06164">
    <property type="entry name" value="S2P-M50_SpoIVFB_CBS"/>
    <property type="match status" value="1"/>
</dbReference>
<feature type="transmembrane region" description="Helical" evidence="14">
    <location>
        <begin position="20"/>
        <end position="38"/>
    </location>
</feature>
<evidence type="ECO:0000256" key="10">
    <source>
        <dbReference type="ARBA" id="ARBA00022989"/>
    </source>
</evidence>
<dbReference type="PANTHER" id="PTHR39188:SF3">
    <property type="entry name" value="STAGE IV SPORULATION PROTEIN FB"/>
    <property type="match status" value="1"/>
</dbReference>
<evidence type="ECO:0000256" key="9">
    <source>
        <dbReference type="ARBA" id="ARBA00022833"/>
    </source>
</evidence>
<gene>
    <name evidence="17" type="ORF">ON753_03835</name>
</gene>
<dbReference type="Pfam" id="PF02163">
    <property type="entry name" value="Peptidase_M50"/>
    <property type="match status" value="2"/>
</dbReference>
<keyword evidence="12 15" id="KW-0129">CBS domain</keyword>
<reference evidence="17 18" key="1">
    <citation type="journal article" date="2016" name="Int. J. Syst. Evol. Microbiol.">
        <title>Labrenzia salina sp. nov., isolated from the rhizosphere of the halophyte Arthrocnemum macrostachyum.</title>
        <authorList>
            <person name="Camacho M."/>
            <person name="Redondo-Gomez S."/>
            <person name="Rodriguez-Llorente I."/>
            <person name="Rohde M."/>
            <person name="Sproer C."/>
            <person name="Schumann P."/>
            <person name="Klenk H.P."/>
            <person name="Montero-Calasanz M.D.C."/>
        </authorList>
    </citation>
    <scope>NUCLEOTIDE SEQUENCE [LARGE SCALE GENOMIC DNA]</scope>
    <source>
        <strain evidence="17 18">DSM 29163</strain>
    </source>
</reference>
<evidence type="ECO:0000256" key="14">
    <source>
        <dbReference type="PIRNR" id="PIRNR006404"/>
    </source>
</evidence>
<evidence type="ECO:0000256" key="5">
    <source>
        <dbReference type="ARBA" id="ARBA00022692"/>
    </source>
</evidence>
<comment type="similarity">
    <text evidence="2 14">Belongs to the peptidase M50B family.</text>
</comment>
<dbReference type="EMBL" id="JAPEVI010000002">
    <property type="protein sequence ID" value="MCX2721539.1"/>
    <property type="molecule type" value="Genomic_DNA"/>
</dbReference>
<evidence type="ECO:0000256" key="3">
    <source>
        <dbReference type="ARBA" id="ARBA00022475"/>
    </source>
</evidence>
<sequence length="392" mass="42218">MFGRGFHLFTLFGFRVSVDPSWFLLAVLIVWSLARGYFPAVIEGLATDTAIWLAIAGAIGLFASIIFHEFAHALVARRFDMPISGITLFLFGGVAHLRDEPPSARAEFLVAIAGPISSYILAAGFYLLLAVTSAGDGITPLAALFSYLTLINAVLATFNLLPAFPLDGGRVLRAAVWGWTGSLRRATQVSAALGRGLGVALMALGVINIVSGDFVGGLWIGLIGFFILTAAGSTAMQVELKQTLKDIRVRDIMNSQVIAVPADITVAELVDDYFYRHFHKAFPVVRGEQVLGSVRLKDVGQVPRENWGTTSVAEILSSGNGSHVVEPGALVWDALTLMKENNVSRLMVVERGDLKGMLTMRDLMHFLAVHRELSGGPGASEPELRQVAEDRA</sequence>
<dbReference type="PROSITE" id="PS51371">
    <property type="entry name" value="CBS"/>
    <property type="match status" value="1"/>
</dbReference>
<dbReference type="SMART" id="SM00116">
    <property type="entry name" value="CBS"/>
    <property type="match status" value="2"/>
</dbReference>
<dbReference type="Pfam" id="PF00571">
    <property type="entry name" value="CBS"/>
    <property type="match status" value="2"/>
</dbReference>
<comment type="cofactor">
    <cofactor evidence="14">
        <name>Zn(2+)</name>
        <dbReference type="ChEBI" id="CHEBI:29105"/>
    </cofactor>
    <text evidence="14">Binds 1 zinc ion per subunit.</text>
</comment>